<evidence type="ECO:0000256" key="1">
    <source>
        <dbReference type="ARBA" id="ARBA00004127"/>
    </source>
</evidence>
<keyword evidence="2 5" id="KW-0812">Transmembrane</keyword>
<keyword evidence="5" id="KW-0813">Transport</keyword>
<evidence type="ECO:0000313" key="9">
    <source>
        <dbReference type="Proteomes" id="UP001203423"/>
    </source>
</evidence>
<keyword evidence="5" id="KW-1003">Cell membrane</keyword>
<proteinExistence type="inferred from homology"/>
<dbReference type="PANTHER" id="PTHR22773">
    <property type="entry name" value="NADH DEHYDROGENASE"/>
    <property type="match status" value="1"/>
</dbReference>
<dbReference type="EMBL" id="JAKIKS010000017">
    <property type="protein sequence ID" value="MCL1124084.1"/>
    <property type="molecule type" value="Genomic_DNA"/>
</dbReference>
<comment type="catalytic activity">
    <reaction evidence="5">
        <text>a quinone + NADH + 5 H(+)(in) = a quinol + NAD(+) + 4 H(+)(out)</text>
        <dbReference type="Rhea" id="RHEA:57888"/>
        <dbReference type="ChEBI" id="CHEBI:15378"/>
        <dbReference type="ChEBI" id="CHEBI:24646"/>
        <dbReference type="ChEBI" id="CHEBI:57540"/>
        <dbReference type="ChEBI" id="CHEBI:57945"/>
        <dbReference type="ChEBI" id="CHEBI:132124"/>
    </reaction>
</comment>
<feature type="transmembrane region" description="Helical" evidence="5">
    <location>
        <begin position="155"/>
        <end position="177"/>
    </location>
</feature>
<evidence type="ECO:0000256" key="2">
    <source>
        <dbReference type="ARBA" id="ARBA00022692"/>
    </source>
</evidence>
<evidence type="ECO:0000256" key="5">
    <source>
        <dbReference type="HAMAP-Rule" id="MF_00445"/>
    </source>
</evidence>
<keyword evidence="5" id="KW-0520">NAD</keyword>
<keyword evidence="5" id="KW-0874">Quinone</keyword>
<feature type="transmembrane region" description="Helical" evidence="5">
    <location>
        <begin position="264"/>
        <end position="284"/>
    </location>
</feature>
<feature type="transmembrane region" description="Helical" evidence="5">
    <location>
        <begin position="69"/>
        <end position="89"/>
    </location>
</feature>
<dbReference type="Pfam" id="PF00361">
    <property type="entry name" value="Proton_antipo_M"/>
    <property type="match status" value="1"/>
</dbReference>
<feature type="transmembrane region" description="Helical" evidence="5">
    <location>
        <begin position="231"/>
        <end position="252"/>
    </location>
</feature>
<organism evidence="8 9">
    <name type="scientific">Shewanella surugensis</name>
    <dbReference type="NCBI Taxonomy" id="212020"/>
    <lineage>
        <taxon>Bacteria</taxon>
        <taxon>Pseudomonadati</taxon>
        <taxon>Pseudomonadota</taxon>
        <taxon>Gammaproteobacteria</taxon>
        <taxon>Alteromonadales</taxon>
        <taxon>Shewanellaceae</taxon>
        <taxon>Shewanella</taxon>
    </lineage>
</organism>
<comment type="subcellular location">
    <subcellularLocation>
        <location evidence="5">Cell membrane</location>
        <topology evidence="5">Multi-pass membrane protein</topology>
    </subcellularLocation>
    <subcellularLocation>
        <location evidence="1">Endomembrane system</location>
        <topology evidence="1">Multi-pass membrane protein</topology>
    </subcellularLocation>
    <subcellularLocation>
        <location evidence="6">Membrane</location>
        <topology evidence="6">Multi-pass membrane protein</topology>
    </subcellularLocation>
</comment>
<reference evidence="8 9" key="1">
    <citation type="submission" date="2022-01" db="EMBL/GenBank/DDBJ databases">
        <title>Whole genome-based taxonomy of the Shewanellaceae.</title>
        <authorList>
            <person name="Martin-Rodriguez A.J."/>
        </authorList>
    </citation>
    <scope>NUCLEOTIDE SEQUENCE [LARGE SCALE GENOMIC DNA]</scope>
    <source>
        <strain evidence="8 9">DSM 17177</strain>
    </source>
</reference>
<dbReference type="RefSeq" id="WP_248939367.1">
    <property type="nucleotide sequence ID" value="NZ_JAKIKS010000017.1"/>
</dbReference>
<accession>A0ABT0L8R3</accession>
<comment type="function">
    <text evidence="5">NDH-1 shuttles electrons from NADH, via FMN and iron-sulfur (Fe-S) centers, to quinones in the respiratory chain. The immediate electron acceptor for the enzyme in this species is believed to be ubiquinone. Couples the redox reaction to proton translocation (for every two electrons transferred, four hydrogen ions are translocated across the cytoplasmic membrane), and thus conserves the redox energy in a proton gradient.</text>
</comment>
<evidence type="ECO:0000259" key="7">
    <source>
        <dbReference type="Pfam" id="PF00361"/>
    </source>
</evidence>
<protein>
    <recommendedName>
        <fullName evidence="5">NADH-quinone oxidoreductase subunit N</fullName>
        <ecNumber evidence="5">7.1.1.-</ecNumber>
    </recommendedName>
    <alternativeName>
        <fullName evidence="5">NADH dehydrogenase I subunit N</fullName>
    </alternativeName>
    <alternativeName>
        <fullName evidence="5">NDH-1 subunit N</fullName>
    </alternativeName>
</protein>
<keyword evidence="5" id="KW-0830">Ubiquinone</keyword>
<keyword evidence="5" id="KW-1278">Translocase</keyword>
<evidence type="ECO:0000256" key="3">
    <source>
        <dbReference type="ARBA" id="ARBA00022989"/>
    </source>
</evidence>
<feature type="transmembrane region" description="Helical" evidence="5">
    <location>
        <begin position="35"/>
        <end position="54"/>
    </location>
</feature>
<feature type="transmembrane region" description="Helical" evidence="5">
    <location>
        <begin position="122"/>
        <end position="143"/>
    </location>
</feature>
<feature type="transmembrane region" description="Helical" evidence="5">
    <location>
        <begin position="197"/>
        <end position="219"/>
    </location>
</feature>
<feature type="transmembrane region" description="Helical" evidence="5">
    <location>
        <begin position="400"/>
        <end position="424"/>
    </location>
</feature>
<comment type="subunit">
    <text evidence="5">NDH-1 is composed of 13 different subunits. Subunits NuoA, H, J, K, L, M, N constitute the membrane sector of the complex.</text>
</comment>
<evidence type="ECO:0000256" key="6">
    <source>
        <dbReference type="RuleBase" id="RU000320"/>
    </source>
</evidence>
<keyword evidence="3 5" id="KW-1133">Transmembrane helix</keyword>
<feature type="transmembrane region" description="Helical" evidence="5">
    <location>
        <begin position="319"/>
        <end position="341"/>
    </location>
</feature>
<dbReference type="EC" id="7.1.1.-" evidence="5"/>
<dbReference type="InterPro" id="IPR010096">
    <property type="entry name" value="NADH-Q_OxRdtase_suN/2"/>
</dbReference>
<dbReference type="Proteomes" id="UP001203423">
    <property type="component" value="Unassembled WGS sequence"/>
</dbReference>
<comment type="similarity">
    <text evidence="5">Belongs to the complex I subunit 2 family.</text>
</comment>
<feature type="transmembrane region" description="Helical" evidence="5">
    <location>
        <begin position="445"/>
        <end position="468"/>
    </location>
</feature>
<gene>
    <name evidence="5" type="primary">nuoN</name>
    <name evidence="8" type="ORF">L2764_06230</name>
</gene>
<name>A0ABT0L8R3_9GAMM</name>
<feature type="transmembrane region" description="Helical" evidence="5">
    <location>
        <begin position="6"/>
        <end position="28"/>
    </location>
</feature>
<evidence type="ECO:0000256" key="4">
    <source>
        <dbReference type="ARBA" id="ARBA00023136"/>
    </source>
</evidence>
<feature type="transmembrane region" description="Helical" evidence="5">
    <location>
        <begin position="293"/>
        <end position="313"/>
    </location>
</feature>
<keyword evidence="4 5" id="KW-0472">Membrane</keyword>
<evidence type="ECO:0000313" key="8">
    <source>
        <dbReference type="EMBL" id="MCL1124084.1"/>
    </source>
</evidence>
<dbReference type="HAMAP" id="MF_00445">
    <property type="entry name" value="NDH1_NuoN_1"/>
    <property type="match status" value="1"/>
</dbReference>
<dbReference type="InterPro" id="IPR001750">
    <property type="entry name" value="ND/Mrp_TM"/>
</dbReference>
<sequence>MQLSDLIYLSPYISLGLGGLLVLLTGLLPGSHKTPLFFTALVFILTILLSFQQLDSHQVIENFILINRFTQSCIIFFCVIGLITLWMSVNAASLFNQLDEIFYSLLIFAVLGMSLIPSNNIIAFLLGIELVTIASFCLCIWSPSRYGAIEAASKLMIIAGVASAFLIMGIALTYLGSGTLLFSEISKGLSTHSGNNIITFIGLMFIIIGVGFELALAPFHNWLADFYEGAPLPIVSFIGTIAKLAILAWALLLPHWLGEALWQYIEPVIATIAIISMIAGALLALKQTNIKRLLAYSSVSHLGIMLIPLALYQPTSFTVIIYYGVSYTLMTFAAMSILNSLESDQQTITLEGLRGIGRRQPIIGICMTFVILSLAGIPPLSGFFSKFLVLQITLNNAEYAFAIIIILSSAVALYYYLRLILVLYQQPDETLSLQVKPHTIPPLNGLLYWSNHIFIIFATLTVIALGIWAQPFIAYAMGIIY</sequence>
<feature type="transmembrane region" description="Helical" evidence="5">
    <location>
        <begin position="362"/>
        <end position="380"/>
    </location>
</feature>
<keyword evidence="9" id="KW-1185">Reference proteome</keyword>
<feature type="domain" description="NADH:quinone oxidoreductase/Mrp antiporter transmembrane" evidence="7">
    <location>
        <begin position="118"/>
        <end position="409"/>
    </location>
</feature>
<comment type="caution">
    <text evidence="8">The sequence shown here is derived from an EMBL/GenBank/DDBJ whole genome shotgun (WGS) entry which is preliminary data.</text>
</comment>